<dbReference type="EMBL" id="KZ149937">
    <property type="protein sequence ID" value="PZC77085.1"/>
    <property type="molecule type" value="Genomic_DNA"/>
</dbReference>
<feature type="transmembrane region" description="Helical" evidence="1">
    <location>
        <begin position="51"/>
        <end position="69"/>
    </location>
</feature>
<keyword evidence="1" id="KW-1133">Transmembrane helix</keyword>
<organism evidence="2 3">
    <name type="scientific">Helicoverpa armigera</name>
    <name type="common">Cotton bollworm</name>
    <name type="synonym">Heliothis armigera</name>
    <dbReference type="NCBI Taxonomy" id="29058"/>
    <lineage>
        <taxon>Eukaryota</taxon>
        <taxon>Metazoa</taxon>
        <taxon>Ecdysozoa</taxon>
        <taxon>Arthropoda</taxon>
        <taxon>Hexapoda</taxon>
        <taxon>Insecta</taxon>
        <taxon>Pterygota</taxon>
        <taxon>Neoptera</taxon>
        <taxon>Endopterygota</taxon>
        <taxon>Lepidoptera</taxon>
        <taxon>Glossata</taxon>
        <taxon>Ditrysia</taxon>
        <taxon>Noctuoidea</taxon>
        <taxon>Noctuidae</taxon>
        <taxon>Heliothinae</taxon>
        <taxon>Helicoverpa</taxon>
    </lineage>
</organism>
<feature type="transmembrane region" description="Helical" evidence="1">
    <location>
        <begin position="168"/>
        <end position="187"/>
    </location>
</feature>
<protein>
    <recommendedName>
        <fullName evidence="4">Gustatory receptor</fullName>
    </recommendedName>
</protein>
<evidence type="ECO:0000313" key="2">
    <source>
        <dbReference type="EMBL" id="PZC77085.1"/>
    </source>
</evidence>
<dbReference type="AlphaFoldDB" id="A0A2W1BTV6"/>
<reference evidence="2 3" key="1">
    <citation type="journal article" date="2017" name="BMC Biol.">
        <title>Genomic innovations, transcriptional plasticity and gene loss underlying the evolution and divergence of two highly polyphagous and invasive Helicoverpa pest species.</title>
        <authorList>
            <person name="Pearce S.L."/>
            <person name="Clarke D.F."/>
            <person name="East P.D."/>
            <person name="Elfekih S."/>
            <person name="Gordon K.H."/>
            <person name="Jermiin L.S."/>
            <person name="McGaughran A."/>
            <person name="Oakeshott J.G."/>
            <person name="Papanikolaou A."/>
            <person name="Perera O.P."/>
            <person name="Rane R.V."/>
            <person name="Richards S."/>
            <person name="Tay W.T."/>
            <person name="Walsh T.K."/>
            <person name="Anderson A."/>
            <person name="Anderson C.J."/>
            <person name="Asgari S."/>
            <person name="Board P.G."/>
            <person name="Bretschneider A."/>
            <person name="Campbell P.M."/>
            <person name="Chertemps T."/>
            <person name="Christeller J.T."/>
            <person name="Coppin C.W."/>
            <person name="Downes S.J."/>
            <person name="Duan G."/>
            <person name="Farnsworth C.A."/>
            <person name="Good R.T."/>
            <person name="Han L.B."/>
            <person name="Han Y.C."/>
            <person name="Hatje K."/>
            <person name="Horne I."/>
            <person name="Huang Y.P."/>
            <person name="Hughes D.S."/>
            <person name="Jacquin-Joly E."/>
            <person name="James W."/>
            <person name="Jhangiani S."/>
            <person name="Kollmar M."/>
            <person name="Kuwar S.S."/>
            <person name="Li S."/>
            <person name="Liu N.Y."/>
            <person name="Maibeche M.T."/>
            <person name="Miller J.R."/>
            <person name="Montagne N."/>
            <person name="Perry T."/>
            <person name="Qu J."/>
            <person name="Song S.V."/>
            <person name="Sutton G.G."/>
            <person name="Vogel H."/>
            <person name="Walenz B.P."/>
            <person name="Xu W."/>
            <person name="Zhang H.J."/>
            <person name="Zou Z."/>
            <person name="Batterham P."/>
            <person name="Edwards O.R."/>
            <person name="Feyereisen R."/>
            <person name="Gibbs R.A."/>
            <person name="Heckel D.G."/>
            <person name="McGrath A."/>
            <person name="Robin C."/>
            <person name="Scherer S.E."/>
            <person name="Worley K.C."/>
            <person name="Wu Y.D."/>
        </authorList>
    </citation>
    <scope>NUCLEOTIDE SEQUENCE [LARGE SCALE GENOMIC DNA]</scope>
    <source>
        <strain evidence="2">Harm_GR_Male_#8</strain>
        <tissue evidence="2">Whole organism</tissue>
    </source>
</reference>
<dbReference type="Proteomes" id="UP000249218">
    <property type="component" value="Unassembled WGS sequence"/>
</dbReference>
<proteinExistence type="predicted"/>
<sequence>MKIIIINNYKKINFVDEDIRSMLLPLNLAMLCPKYSIKGNLIAPNTFRNNCVSIVITLVLISAMCYRTYGLSFYQDGFSNIVYYYSYYDVCYYSFGYIMNYIISVYQTEQNISLVLTLQKLHRLFNDAAAFKRFIIFNWIFVITALVTHLLLVTSACLDMLYHSKVNLIGYLLVLFDIYIIYCFRLMKFMEDKVHLWKSKLESSEEFDVCKFCEIMFESYVDILKCYDMIKDCFQRFVSMILFFNVSNIENSCWSA</sequence>
<feature type="transmembrane region" description="Helical" evidence="1">
    <location>
        <begin position="81"/>
        <end position="103"/>
    </location>
</feature>
<feature type="transmembrane region" description="Helical" evidence="1">
    <location>
        <begin position="136"/>
        <end position="162"/>
    </location>
</feature>
<accession>A0A2W1BTV6</accession>
<evidence type="ECO:0000256" key="1">
    <source>
        <dbReference type="SAM" id="Phobius"/>
    </source>
</evidence>
<keyword evidence="1" id="KW-0472">Membrane</keyword>
<keyword evidence="1" id="KW-0812">Transmembrane</keyword>
<name>A0A2W1BTV6_HELAM</name>
<evidence type="ECO:0000313" key="3">
    <source>
        <dbReference type="Proteomes" id="UP000249218"/>
    </source>
</evidence>
<gene>
    <name evidence="2" type="primary">HaOG200735</name>
    <name evidence="2" type="ORF">B5X24_HaOG200735</name>
</gene>
<evidence type="ECO:0008006" key="4">
    <source>
        <dbReference type="Google" id="ProtNLM"/>
    </source>
</evidence>
<keyword evidence="3" id="KW-1185">Reference proteome</keyword>